<dbReference type="EMBL" id="CP070969">
    <property type="protein sequence ID" value="QSF44552.1"/>
    <property type="molecule type" value="Genomic_DNA"/>
</dbReference>
<keyword evidence="2" id="KW-1185">Reference proteome</keyword>
<evidence type="ECO:0000313" key="1">
    <source>
        <dbReference type="EMBL" id="QSF44552.1"/>
    </source>
</evidence>
<proteinExistence type="predicted"/>
<name>A0ABX7LF31_9BACL</name>
<dbReference type="Proteomes" id="UP000663452">
    <property type="component" value="Chromosome"/>
</dbReference>
<accession>A0ABX7LF31</accession>
<gene>
    <name evidence="1" type="ORF">JRJ22_25770</name>
</gene>
<dbReference type="RefSeq" id="WP_206102123.1">
    <property type="nucleotide sequence ID" value="NZ_CP070969.1"/>
</dbReference>
<sequence>MMTYRYQTPILLEQLRSWQMEIASEVPYLEPPTGLYLGIDRSDTGYFCTPVDAVSFARTGSDGEHFAFLSDFGTAMSLAEAPVIRVMPMESQHTRLVARNLFDFFCLHFYDKLLLLDEFSSEEEYLETVQEQTDGQESTEWFDRDRWRREQAQVTAWAAGQFHFAPIPRAWQYQQELRAERQRNVRVATNDTLGVLALNGQTGILSAEIPDHLTAEEDLEELQVYFRSAEKEVKLAFIRNMQHSACSDPLLVKWCAGELAGMGMPEIAENLRVRLIIRRERAVYLIYGREAEFM</sequence>
<protein>
    <submittedName>
        <fullName evidence="1">Uncharacterized protein</fullName>
    </submittedName>
</protein>
<reference evidence="1 2" key="1">
    <citation type="submission" date="2021-02" db="EMBL/GenBank/DDBJ databases">
        <title>Paenibacillus tianjinensis sp. nov.</title>
        <authorList>
            <person name="Liu H."/>
        </authorList>
    </citation>
    <scope>NUCLEOTIDE SEQUENCE [LARGE SCALE GENOMIC DNA]</scope>
    <source>
        <strain evidence="1 2">TB2019</strain>
    </source>
</reference>
<evidence type="ECO:0000313" key="2">
    <source>
        <dbReference type="Proteomes" id="UP000663452"/>
    </source>
</evidence>
<organism evidence="1 2">
    <name type="scientific">Paenibacillus tianjinensis</name>
    <dbReference type="NCBI Taxonomy" id="2810347"/>
    <lineage>
        <taxon>Bacteria</taxon>
        <taxon>Bacillati</taxon>
        <taxon>Bacillota</taxon>
        <taxon>Bacilli</taxon>
        <taxon>Bacillales</taxon>
        <taxon>Paenibacillaceae</taxon>
        <taxon>Paenibacillus</taxon>
    </lineage>
</organism>